<dbReference type="EMBL" id="WSZM01001364">
    <property type="protein sequence ID" value="KAF4027624.1"/>
    <property type="molecule type" value="Genomic_DNA"/>
</dbReference>
<dbReference type="Proteomes" id="UP000602510">
    <property type="component" value="Unassembled WGS sequence"/>
</dbReference>
<organism evidence="2 3">
    <name type="scientific">Phytophthora infestans</name>
    <name type="common">Potato late blight agent</name>
    <name type="synonym">Botrytis infestans</name>
    <dbReference type="NCBI Taxonomy" id="4787"/>
    <lineage>
        <taxon>Eukaryota</taxon>
        <taxon>Sar</taxon>
        <taxon>Stramenopiles</taxon>
        <taxon>Oomycota</taxon>
        <taxon>Peronosporomycetes</taxon>
        <taxon>Peronosporales</taxon>
        <taxon>Peronosporaceae</taxon>
        <taxon>Phytophthora</taxon>
    </lineage>
</organism>
<comment type="caution">
    <text evidence="2">The sequence shown here is derived from an EMBL/GenBank/DDBJ whole genome shotgun (WGS) entry which is preliminary data.</text>
</comment>
<evidence type="ECO:0000313" key="2">
    <source>
        <dbReference type="EMBL" id="KAF4027624.1"/>
    </source>
</evidence>
<feature type="signal peptide" evidence="1">
    <location>
        <begin position="1"/>
        <end position="21"/>
    </location>
</feature>
<evidence type="ECO:0008006" key="4">
    <source>
        <dbReference type="Google" id="ProtNLM"/>
    </source>
</evidence>
<feature type="chain" id="PRO_5032559052" description="RxLR effector protein" evidence="1">
    <location>
        <begin position="22"/>
        <end position="94"/>
    </location>
</feature>
<evidence type="ECO:0000256" key="1">
    <source>
        <dbReference type="SAM" id="SignalP"/>
    </source>
</evidence>
<sequence length="94" mass="10814">MRSHMWIKLAALLMLLAATGATSSNSPARALSVEYNVNEKKYLRGDSSKMAQEEFDGNDEERNFSKNNFANRLYKTWQSKLNEQKVISQGRRIE</sequence>
<keyword evidence="3" id="KW-1185">Reference proteome</keyword>
<proteinExistence type="predicted"/>
<accession>A0A833SD14</accession>
<keyword evidence="1" id="KW-0732">Signal</keyword>
<dbReference type="AlphaFoldDB" id="A0A833SD14"/>
<evidence type="ECO:0000313" key="3">
    <source>
        <dbReference type="Proteomes" id="UP000602510"/>
    </source>
</evidence>
<gene>
    <name evidence="2" type="ORF">GN244_ATG20755</name>
</gene>
<name>A0A833SD14_PHYIN</name>
<protein>
    <recommendedName>
        <fullName evidence="4">RxLR effector protein</fullName>
    </recommendedName>
</protein>
<reference evidence="2" key="1">
    <citation type="submission" date="2020-04" db="EMBL/GenBank/DDBJ databases">
        <title>Hybrid Assembly of Korean Phytophthora infestans isolates.</title>
        <authorList>
            <person name="Prokchorchik M."/>
            <person name="Lee Y."/>
            <person name="Seo J."/>
            <person name="Cho J.-H."/>
            <person name="Park Y.-E."/>
            <person name="Jang D.-C."/>
            <person name="Im J.-S."/>
            <person name="Choi J.-G."/>
            <person name="Park H.-J."/>
            <person name="Lee G.-B."/>
            <person name="Lee Y.-G."/>
            <person name="Hong S.-Y."/>
            <person name="Cho K."/>
            <person name="Sohn K.H."/>
        </authorList>
    </citation>
    <scope>NUCLEOTIDE SEQUENCE</scope>
    <source>
        <strain evidence="2">KR_1_A1</strain>
    </source>
</reference>